<evidence type="ECO:0000313" key="3">
    <source>
        <dbReference type="EMBL" id="WMV37820.1"/>
    </source>
</evidence>
<dbReference type="PANTHER" id="PTHR36058:SF1">
    <property type="entry name" value="NUCLEOPHOSMIN"/>
    <property type="match status" value="1"/>
</dbReference>
<name>A0AAF0ZFQ0_SOLVR</name>
<evidence type="ECO:0000313" key="4">
    <source>
        <dbReference type="Proteomes" id="UP001234989"/>
    </source>
</evidence>
<feature type="region of interest" description="Disordered" evidence="1">
    <location>
        <begin position="246"/>
        <end position="329"/>
    </location>
</feature>
<feature type="compositionally biased region" description="Basic and acidic residues" evidence="1">
    <location>
        <begin position="271"/>
        <end position="283"/>
    </location>
</feature>
<evidence type="ECO:0000256" key="2">
    <source>
        <dbReference type="SAM" id="SignalP"/>
    </source>
</evidence>
<protein>
    <recommendedName>
        <fullName evidence="5">Saposin B-type domain-containing protein</fullName>
    </recommendedName>
</protein>
<gene>
    <name evidence="3" type="ORF">MTR67_031205</name>
</gene>
<keyword evidence="2" id="KW-0732">Signal</keyword>
<keyword evidence="4" id="KW-1185">Reference proteome</keyword>
<dbReference type="EMBL" id="CP133618">
    <property type="protein sequence ID" value="WMV37820.1"/>
    <property type="molecule type" value="Genomic_DNA"/>
</dbReference>
<feature type="signal peptide" evidence="2">
    <location>
        <begin position="1"/>
        <end position="26"/>
    </location>
</feature>
<feature type="compositionally biased region" description="Basic residues" evidence="1">
    <location>
        <begin position="299"/>
        <end position="323"/>
    </location>
</feature>
<evidence type="ECO:0008006" key="5">
    <source>
        <dbReference type="Google" id="ProtNLM"/>
    </source>
</evidence>
<accession>A0AAF0ZFQ0</accession>
<feature type="chain" id="PRO_5042008711" description="Saposin B-type domain-containing protein" evidence="2">
    <location>
        <begin position="27"/>
        <end position="329"/>
    </location>
</feature>
<dbReference type="AlphaFoldDB" id="A0AAF0ZFQ0"/>
<organism evidence="3 4">
    <name type="scientific">Solanum verrucosum</name>
    <dbReference type="NCBI Taxonomy" id="315347"/>
    <lineage>
        <taxon>Eukaryota</taxon>
        <taxon>Viridiplantae</taxon>
        <taxon>Streptophyta</taxon>
        <taxon>Embryophyta</taxon>
        <taxon>Tracheophyta</taxon>
        <taxon>Spermatophyta</taxon>
        <taxon>Magnoliopsida</taxon>
        <taxon>eudicotyledons</taxon>
        <taxon>Gunneridae</taxon>
        <taxon>Pentapetalae</taxon>
        <taxon>asterids</taxon>
        <taxon>lamiids</taxon>
        <taxon>Solanales</taxon>
        <taxon>Solanaceae</taxon>
        <taxon>Solanoideae</taxon>
        <taxon>Solaneae</taxon>
        <taxon>Solanum</taxon>
    </lineage>
</organism>
<proteinExistence type="predicted"/>
<sequence>MGKFDKIALLLSLIVITIWFPIVVECAKKAVGVARKEDIPYIRCQVCEKLAYQLYHHVQNKQAEISPKKISEYQIIEISENVCNLKKQEADWILKIDIVEQGDRLELIEQDSEGQCNSECKTIERACQDVSSPTYSVHLMLAVMQTNTGYINAKGVVMDYFDTDVAEYLYKTKPDLDSLKSFLCKDLTKVCSKAPPPVPKNRVPGEPFVAKSSKEAEMEKLMRSMQGMPGAPGMQMYSREDLMNQKFGDEDADDDDDDDEGGFPSKLGKVIIEKESKKNDWKQRITKGIQDTSETLKNHANRVSHRMRKWWGTKKAQWKKSSKTGKGEL</sequence>
<reference evidence="3" key="1">
    <citation type="submission" date="2023-08" db="EMBL/GenBank/DDBJ databases">
        <title>A de novo genome assembly of Solanum verrucosum Schlechtendal, a Mexican diploid species geographically isolated from the other diploid A-genome species in potato relatives.</title>
        <authorList>
            <person name="Hosaka K."/>
        </authorList>
    </citation>
    <scope>NUCLEOTIDE SEQUENCE</scope>
    <source>
        <tissue evidence="3">Young leaves</tissue>
    </source>
</reference>
<feature type="compositionally biased region" description="Acidic residues" evidence="1">
    <location>
        <begin position="250"/>
        <end position="261"/>
    </location>
</feature>
<dbReference type="Proteomes" id="UP001234989">
    <property type="component" value="Chromosome 7"/>
</dbReference>
<dbReference type="PANTHER" id="PTHR36058">
    <property type="entry name" value="NUCLEOPHOSMIN"/>
    <property type="match status" value="1"/>
</dbReference>
<evidence type="ECO:0000256" key="1">
    <source>
        <dbReference type="SAM" id="MobiDB-lite"/>
    </source>
</evidence>